<evidence type="ECO:0000313" key="11">
    <source>
        <dbReference type="Proteomes" id="UP000009231"/>
    </source>
</evidence>
<dbReference type="PANTHER" id="PTHR30572">
    <property type="entry name" value="MEMBRANE COMPONENT OF TRANSPORTER-RELATED"/>
    <property type="match status" value="1"/>
</dbReference>
<dbReference type="RefSeq" id="WP_013826737.1">
    <property type="nucleotide sequence ID" value="NC_015574.1"/>
</dbReference>
<evidence type="ECO:0000256" key="1">
    <source>
        <dbReference type="ARBA" id="ARBA00004651"/>
    </source>
</evidence>
<dbReference type="KEGG" id="mew:MSWAN_2230"/>
<proteinExistence type="inferred from homology"/>
<evidence type="ECO:0000259" key="8">
    <source>
        <dbReference type="Pfam" id="PF02687"/>
    </source>
</evidence>
<evidence type="ECO:0000256" key="7">
    <source>
        <dbReference type="SAM" id="Phobius"/>
    </source>
</evidence>
<keyword evidence="11" id="KW-1185">Reference proteome</keyword>
<keyword evidence="5 7" id="KW-0472">Membrane</keyword>
<comment type="subcellular location">
    <subcellularLocation>
        <location evidence="1">Cell membrane</location>
        <topology evidence="1">Multi-pass membrane protein</topology>
    </subcellularLocation>
</comment>
<evidence type="ECO:0000313" key="10">
    <source>
        <dbReference type="EMBL" id="AEG19238.1"/>
    </source>
</evidence>
<evidence type="ECO:0000256" key="3">
    <source>
        <dbReference type="ARBA" id="ARBA00022692"/>
    </source>
</evidence>
<dbReference type="Proteomes" id="UP000009231">
    <property type="component" value="Chromosome"/>
</dbReference>
<dbReference type="InterPro" id="IPR025857">
    <property type="entry name" value="MacB_PCD"/>
</dbReference>
<dbReference type="GeneID" id="10669755"/>
<dbReference type="OrthoDB" id="11469at2157"/>
<dbReference type="GO" id="GO:0005886">
    <property type="term" value="C:plasma membrane"/>
    <property type="evidence" value="ECO:0007669"/>
    <property type="project" value="UniProtKB-SubCell"/>
</dbReference>
<feature type="transmembrane region" description="Helical" evidence="7">
    <location>
        <begin position="276"/>
        <end position="300"/>
    </location>
</feature>
<protein>
    <recommendedName>
        <fullName evidence="12">ABC transporter permease</fullName>
    </recommendedName>
</protein>
<feature type="domain" description="ABC3 transporter permease C-terminal" evidence="8">
    <location>
        <begin position="225"/>
        <end position="341"/>
    </location>
</feature>
<feature type="domain" description="MacB-like periplasmic core" evidence="9">
    <location>
        <begin position="18"/>
        <end position="195"/>
    </location>
</feature>
<dbReference type="PANTHER" id="PTHR30572:SF4">
    <property type="entry name" value="ABC TRANSPORTER PERMEASE YTRF"/>
    <property type="match status" value="1"/>
</dbReference>
<evidence type="ECO:0000259" key="9">
    <source>
        <dbReference type="Pfam" id="PF12704"/>
    </source>
</evidence>
<feature type="transmembrane region" description="Helical" evidence="7">
    <location>
        <begin position="20"/>
        <end position="42"/>
    </location>
</feature>
<sequence length="349" mass="37190">MNLYKLAFNNIRRRKLRSALTMLGIIIGVATIVVLVGITAGATSVMKDETSSLMYDVTISPASSSGLSLMDNQTASKVESYPKLYNITEFTVFQETINGSDVTIEGTNQWKQLKLKNGTSGVVVDSGLADTLGYTAGSKVKVKDQEMTVTGIAKENGENIYIDQAVAKHMADNKVSVITAKTNGDPKTVSEEVQNSITGISSQTKSEKVSEVQDMVDKSMLFASLIASVGLLVGIISVINTMLISVMERTKELGVLKAIGFTNGEIMGSTLFEAGILGFFGAIIGVIIGIIGIVAAANALDFMDYISQMMPLWLIASVIIGSTLLSILAGVYPARHASKLNVVEALRDE</sequence>
<accession>F6D4J8</accession>
<dbReference type="Pfam" id="PF12704">
    <property type="entry name" value="MacB_PCD"/>
    <property type="match status" value="1"/>
</dbReference>
<evidence type="ECO:0000256" key="6">
    <source>
        <dbReference type="ARBA" id="ARBA00038076"/>
    </source>
</evidence>
<dbReference type="Pfam" id="PF02687">
    <property type="entry name" value="FtsX"/>
    <property type="match status" value="1"/>
</dbReference>
<dbReference type="GO" id="GO:0022857">
    <property type="term" value="F:transmembrane transporter activity"/>
    <property type="evidence" value="ECO:0007669"/>
    <property type="project" value="TreeGrafter"/>
</dbReference>
<dbReference type="STRING" id="868131.MSWAN_2230"/>
<comment type="similarity">
    <text evidence="6">Belongs to the ABC-4 integral membrane protein family.</text>
</comment>
<dbReference type="InterPro" id="IPR003838">
    <property type="entry name" value="ABC3_permease_C"/>
</dbReference>
<dbReference type="AlphaFoldDB" id="F6D4J8"/>
<name>F6D4J8_METPW</name>
<evidence type="ECO:0000256" key="5">
    <source>
        <dbReference type="ARBA" id="ARBA00023136"/>
    </source>
</evidence>
<keyword evidence="3 7" id="KW-0812">Transmembrane</keyword>
<dbReference type="EMBL" id="CP002772">
    <property type="protein sequence ID" value="AEG19238.1"/>
    <property type="molecule type" value="Genomic_DNA"/>
</dbReference>
<dbReference type="InterPro" id="IPR050250">
    <property type="entry name" value="Macrolide_Exporter_MacB"/>
</dbReference>
<feature type="transmembrane region" description="Helical" evidence="7">
    <location>
        <begin position="220"/>
        <end position="243"/>
    </location>
</feature>
<dbReference type="HOGENOM" id="CLU_000604_8_0_2"/>
<gene>
    <name evidence="10" type="ordered locus">MSWAN_2230</name>
</gene>
<evidence type="ECO:0008006" key="12">
    <source>
        <dbReference type="Google" id="ProtNLM"/>
    </source>
</evidence>
<evidence type="ECO:0000256" key="2">
    <source>
        <dbReference type="ARBA" id="ARBA00022475"/>
    </source>
</evidence>
<feature type="transmembrane region" description="Helical" evidence="7">
    <location>
        <begin position="312"/>
        <end position="332"/>
    </location>
</feature>
<reference evidence="10 11" key="1">
    <citation type="journal article" date="2014" name="Int. J. Syst. Evol. Microbiol.">
        <title>Methanobacterium paludis sp. nov. and a novel strain of Methanobacterium lacus isolated from northern peatlands.</title>
        <authorList>
            <person name="Cadillo-Quiroz H."/>
            <person name="Brauer S.L."/>
            <person name="Goodson N."/>
            <person name="Yavitt J.B."/>
            <person name="Zinder S.H."/>
        </authorList>
    </citation>
    <scope>NUCLEOTIDE SEQUENCE [LARGE SCALE GENOMIC DNA]</scope>
    <source>
        <strain evidence="11">DSM 25820 / JCM 18151 / SWAN1</strain>
    </source>
</reference>
<keyword evidence="2" id="KW-1003">Cell membrane</keyword>
<evidence type="ECO:0000256" key="4">
    <source>
        <dbReference type="ARBA" id="ARBA00022989"/>
    </source>
</evidence>
<organism evidence="10 11">
    <name type="scientific">Methanobacterium paludis (strain DSM 25820 / JCM 18151 / SWAN1)</name>
    <dbReference type="NCBI Taxonomy" id="868131"/>
    <lineage>
        <taxon>Archaea</taxon>
        <taxon>Methanobacteriati</taxon>
        <taxon>Methanobacteriota</taxon>
        <taxon>Methanomada group</taxon>
        <taxon>Methanobacteria</taxon>
        <taxon>Methanobacteriales</taxon>
        <taxon>Methanobacteriaceae</taxon>
        <taxon>Methanobacterium</taxon>
    </lineage>
</organism>
<dbReference type="eggNOG" id="arCOG02312">
    <property type="taxonomic scope" value="Archaea"/>
</dbReference>
<keyword evidence="4 7" id="KW-1133">Transmembrane helix</keyword>